<name>A0A1G9LDE9_9SPHI</name>
<gene>
    <name evidence="2" type="ORF">SAMN05421820_101854</name>
</gene>
<dbReference type="SUPFAM" id="SSF53335">
    <property type="entry name" value="S-adenosyl-L-methionine-dependent methyltransferases"/>
    <property type="match status" value="1"/>
</dbReference>
<dbReference type="GO" id="GO:0008757">
    <property type="term" value="F:S-adenosylmethionine-dependent methyltransferase activity"/>
    <property type="evidence" value="ECO:0007669"/>
    <property type="project" value="InterPro"/>
</dbReference>
<dbReference type="EMBL" id="FNGY01000001">
    <property type="protein sequence ID" value="SDL59982.1"/>
    <property type="molecule type" value="Genomic_DNA"/>
</dbReference>
<dbReference type="GO" id="GO:0032259">
    <property type="term" value="P:methylation"/>
    <property type="evidence" value="ECO:0007669"/>
    <property type="project" value="UniProtKB-KW"/>
</dbReference>
<keyword evidence="3" id="KW-1185">Reference proteome</keyword>
<keyword evidence="2" id="KW-0808">Transferase</keyword>
<feature type="domain" description="Methyltransferase type 11" evidence="1">
    <location>
        <begin position="45"/>
        <end position="139"/>
    </location>
</feature>
<proteinExistence type="predicted"/>
<dbReference type="STRING" id="430522.BFS30_25120"/>
<evidence type="ECO:0000313" key="3">
    <source>
        <dbReference type="Proteomes" id="UP000183200"/>
    </source>
</evidence>
<dbReference type="AlphaFoldDB" id="A0A1G9LDE9"/>
<evidence type="ECO:0000313" key="2">
    <source>
        <dbReference type="EMBL" id="SDL59982.1"/>
    </source>
</evidence>
<dbReference type="InterPro" id="IPR029063">
    <property type="entry name" value="SAM-dependent_MTases_sf"/>
</dbReference>
<dbReference type="Pfam" id="PF08241">
    <property type="entry name" value="Methyltransf_11"/>
    <property type="match status" value="1"/>
</dbReference>
<sequence>MEEQIDFIKEAGKKNTGDVSPFSRTMISKTLDQLELADHALVLEIGFKSREYLPFLFKKATGIGYYGNHISETLVTAASSAPALKINGGTAQFSHAKEEGTLDFGNNFFDGCFTVNTIYFWKDPVSHLKEIYRVLRMGEKLSLSFIDKKNGADLPWTQADFNFYDVDEVKTFFRKAGFVNIEVAQMTEELTGQDGKGVIRPFINVVGKK</sequence>
<dbReference type="InterPro" id="IPR013216">
    <property type="entry name" value="Methyltransf_11"/>
</dbReference>
<organism evidence="2 3">
    <name type="scientific">Pedobacter steynii</name>
    <dbReference type="NCBI Taxonomy" id="430522"/>
    <lineage>
        <taxon>Bacteria</taxon>
        <taxon>Pseudomonadati</taxon>
        <taxon>Bacteroidota</taxon>
        <taxon>Sphingobacteriia</taxon>
        <taxon>Sphingobacteriales</taxon>
        <taxon>Sphingobacteriaceae</taxon>
        <taxon>Pedobacter</taxon>
    </lineage>
</organism>
<keyword evidence="2" id="KW-0489">Methyltransferase</keyword>
<dbReference type="Gene3D" id="3.40.50.150">
    <property type="entry name" value="Vaccinia Virus protein VP39"/>
    <property type="match status" value="1"/>
</dbReference>
<protein>
    <submittedName>
        <fullName evidence="2">Methyltransferase domain-containing protein</fullName>
    </submittedName>
</protein>
<dbReference type="Proteomes" id="UP000183200">
    <property type="component" value="Unassembled WGS sequence"/>
</dbReference>
<dbReference type="OrthoDB" id="9770553at2"/>
<dbReference type="RefSeq" id="WP_074604839.1">
    <property type="nucleotide sequence ID" value="NZ_FNGY01000001.1"/>
</dbReference>
<accession>A0A1G9LDE9</accession>
<reference evidence="3" key="1">
    <citation type="submission" date="2016-10" db="EMBL/GenBank/DDBJ databases">
        <authorList>
            <person name="Varghese N."/>
            <person name="Submissions S."/>
        </authorList>
    </citation>
    <scope>NUCLEOTIDE SEQUENCE [LARGE SCALE GENOMIC DNA]</scope>
    <source>
        <strain evidence="3">DSM 19110</strain>
    </source>
</reference>
<evidence type="ECO:0000259" key="1">
    <source>
        <dbReference type="Pfam" id="PF08241"/>
    </source>
</evidence>